<dbReference type="EMBL" id="BGPR01003054">
    <property type="protein sequence ID" value="GBM83061.1"/>
    <property type="molecule type" value="Genomic_DNA"/>
</dbReference>
<gene>
    <name evidence="1" type="ORF">AVEN_206924_1</name>
</gene>
<dbReference type="Proteomes" id="UP000499080">
    <property type="component" value="Unassembled WGS sequence"/>
</dbReference>
<reference evidence="1 2" key="1">
    <citation type="journal article" date="2019" name="Sci. Rep.">
        <title>Orb-weaving spider Araneus ventricosus genome elucidates the spidroin gene catalogue.</title>
        <authorList>
            <person name="Kono N."/>
            <person name="Nakamura H."/>
            <person name="Ohtoshi R."/>
            <person name="Moran D.A.P."/>
            <person name="Shinohara A."/>
            <person name="Yoshida Y."/>
            <person name="Fujiwara M."/>
            <person name="Mori M."/>
            <person name="Tomita M."/>
            <person name="Arakawa K."/>
        </authorList>
    </citation>
    <scope>NUCLEOTIDE SEQUENCE [LARGE SCALE GENOMIC DNA]</scope>
</reference>
<proteinExistence type="predicted"/>
<organism evidence="1 2">
    <name type="scientific">Araneus ventricosus</name>
    <name type="common">Orbweaver spider</name>
    <name type="synonym">Epeira ventricosa</name>
    <dbReference type="NCBI Taxonomy" id="182803"/>
    <lineage>
        <taxon>Eukaryota</taxon>
        <taxon>Metazoa</taxon>
        <taxon>Ecdysozoa</taxon>
        <taxon>Arthropoda</taxon>
        <taxon>Chelicerata</taxon>
        <taxon>Arachnida</taxon>
        <taxon>Araneae</taxon>
        <taxon>Araneomorphae</taxon>
        <taxon>Entelegynae</taxon>
        <taxon>Araneoidea</taxon>
        <taxon>Araneidae</taxon>
        <taxon>Araneus</taxon>
    </lineage>
</organism>
<protein>
    <submittedName>
        <fullName evidence="1">Uncharacterized protein</fullName>
    </submittedName>
</protein>
<name>A0A4Y2IYN0_ARAVE</name>
<keyword evidence="2" id="KW-1185">Reference proteome</keyword>
<comment type="caution">
    <text evidence="1">The sequence shown here is derived from an EMBL/GenBank/DDBJ whole genome shotgun (WGS) entry which is preliminary data.</text>
</comment>
<accession>A0A4Y2IYN0</accession>
<evidence type="ECO:0000313" key="1">
    <source>
        <dbReference type="EMBL" id="GBM83061.1"/>
    </source>
</evidence>
<sequence length="95" mass="10576">MSATLLFPDLKAPTPSSISMESNKCRTSVSSSVNSVKYSDYKCGKILLTLGTLERVKEMWSGSRVWFLTSRDDLIFELFHQLGADSHLNTISNVS</sequence>
<evidence type="ECO:0000313" key="2">
    <source>
        <dbReference type="Proteomes" id="UP000499080"/>
    </source>
</evidence>
<dbReference type="AlphaFoldDB" id="A0A4Y2IYN0"/>